<dbReference type="SUPFAM" id="SSF46548">
    <property type="entry name" value="alpha-helical ferredoxin"/>
    <property type="match status" value="1"/>
</dbReference>
<feature type="domain" description="Dihydroprymidine dehydrogenase" evidence="7">
    <location>
        <begin position="24"/>
        <end position="138"/>
    </location>
</feature>
<dbReference type="OrthoDB" id="9803192at2"/>
<dbReference type="SUPFAM" id="SSF51971">
    <property type="entry name" value="Nucleotide-binding domain"/>
    <property type="match status" value="1"/>
</dbReference>
<evidence type="ECO:0000256" key="5">
    <source>
        <dbReference type="SAM" id="MobiDB-lite"/>
    </source>
</evidence>
<dbReference type="InterPro" id="IPR051394">
    <property type="entry name" value="Glutamate_Synthase"/>
</dbReference>
<proteinExistence type="predicted"/>
<evidence type="ECO:0000313" key="8">
    <source>
        <dbReference type="EMBL" id="RKL66635.1"/>
    </source>
</evidence>
<dbReference type="InterPro" id="IPR036188">
    <property type="entry name" value="FAD/NAD-bd_sf"/>
</dbReference>
<feature type="compositionally biased region" description="Basic and acidic residues" evidence="5">
    <location>
        <begin position="9"/>
        <end position="25"/>
    </location>
</feature>
<evidence type="ECO:0000313" key="9">
    <source>
        <dbReference type="Proteomes" id="UP000281498"/>
    </source>
</evidence>
<evidence type="ECO:0000256" key="1">
    <source>
        <dbReference type="ARBA" id="ARBA00022605"/>
    </source>
</evidence>
<comment type="pathway">
    <text evidence="4">Amino-acid biosynthesis.</text>
</comment>
<dbReference type="InterPro" id="IPR028261">
    <property type="entry name" value="DPD_II"/>
</dbReference>
<dbReference type="Pfam" id="PF07992">
    <property type="entry name" value="Pyr_redox_2"/>
    <property type="match status" value="1"/>
</dbReference>
<name>A0A3A9KG56_9BACI</name>
<dbReference type="NCBIfam" id="TIGR01317">
    <property type="entry name" value="GOGAT_sm_gam"/>
    <property type="match status" value="1"/>
</dbReference>
<dbReference type="RefSeq" id="WP_110935914.1">
    <property type="nucleotide sequence ID" value="NZ_KZ614146.1"/>
</dbReference>
<dbReference type="FunFam" id="3.50.50.60:FF:000022">
    <property type="entry name" value="Glutamate synthase [NADH], amyloplastic"/>
    <property type="match status" value="1"/>
</dbReference>
<keyword evidence="2" id="KW-0560">Oxidoreductase</keyword>
<dbReference type="Gene3D" id="1.10.1060.10">
    <property type="entry name" value="Alpha-helical ferredoxin"/>
    <property type="match status" value="1"/>
</dbReference>
<dbReference type="GO" id="GO:0006537">
    <property type="term" value="P:glutamate biosynthetic process"/>
    <property type="evidence" value="ECO:0007669"/>
    <property type="project" value="UniProtKB-KW"/>
</dbReference>
<comment type="caution">
    <text evidence="8">The sequence shown here is derived from an EMBL/GenBank/DDBJ whole genome shotgun (WGS) entry which is preliminary data.</text>
</comment>
<sequence length="494" mass="54999">MGKPTGFIDFKRQSRPERDPAERTKDWESYMLPYEEKELKQQGARCMDCGIPTCHTGTMLNGMTSGCPVHHLIPEWNDLVYQGQWKEALKREHRMNNFPEFTGLACPAPCEGACVLGINEPPVAIRSIELEIVERGFKEGWVKASIPETRTTKKVAVIGSGPAGLACAAQLNKAGHHVKVFEKSDRVGGLLTYGIPEMKLPYSVVERRVNLLKEEGISFVTNTEVGKDFSVSALQTEFDAVVLCGGATKHRDLEVEGRELKGIHYAMDFLHANTKSLLDSNFENNDYISAKDKDVIVIGGGDTGTDCLATSVRHDCKSLTQFDIYEKKGDVREDDNPWPQWPVIHRVEYGHKEAAAVLGEDPRAYAVMTTKFVGDDNGHVKEVHTISVETTIDENGEKVRKEIPGSEKVWPAQLVLLAIGFSGPKQELIKELSLETDERSNVKAEYGKYETNVKGVFAAGDMRRGQSLIVWAINEGREAARECDRYLMGDTRLP</sequence>
<dbReference type="InterPro" id="IPR009051">
    <property type="entry name" value="Helical_ferredxn"/>
</dbReference>
<dbReference type="PANTHER" id="PTHR43100">
    <property type="entry name" value="GLUTAMATE SYNTHASE [NADPH] SMALL CHAIN"/>
    <property type="match status" value="1"/>
</dbReference>
<dbReference type="GO" id="GO:0016639">
    <property type="term" value="F:oxidoreductase activity, acting on the CH-NH2 group of donors, NAD or NADP as acceptor"/>
    <property type="evidence" value="ECO:0007669"/>
    <property type="project" value="InterPro"/>
</dbReference>
<evidence type="ECO:0000256" key="3">
    <source>
        <dbReference type="ARBA" id="ARBA00023164"/>
    </source>
</evidence>
<evidence type="ECO:0000256" key="4">
    <source>
        <dbReference type="ARBA" id="ARBA00029440"/>
    </source>
</evidence>
<dbReference type="Proteomes" id="UP000281498">
    <property type="component" value="Unassembled WGS sequence"/>
</dbReference>
<dbReference type="Gene3D" id="3.50.50.60">
    <property type="entry name" value="FAD/NAD(P)-binding domain"/>
    <property type="match status" value="2"/>
</dbReference>
<keyword evidence="9" id="KW-1185">Reference proteome</keyword>
<organism evidence="8 9">
    <name type="scientific">Salipaludibacillus neizhouensis</name>
    <dbReference type="NCBI Taxonomy" id="885475"/>
    <lineage>
        <taxon>Bacteria</taxon>
        <taxon>Bacillati</taxon>
        <taxon>Bacillota</taxon>
        <taxon>Bacilli</taxon>
        <taxon>Bacillales</taxon>
        <taxon>Bacillaceae</taxon>
    </lineage>
</organism>
<evidence type="ECO:0000259" key="6">
    <source>
        <dbReference type="Pfam" id="PF07992"/>
    </source>
</evidence>
<dbReference type="InterPro" id="IPR023753">
    <property type="entry name" value="FAD/NAD-binding_dom"/>
</dbReference>
<dbReference type="AlphaFoldDB" id="A0A3A9KG56"/>
<dbReference type="PANTHER" id="PTHR43100:SF1">
    <property type="entry name" value="GLUTAMATE SYNTHASE [NADPH] SMALL CHAIN"/>
    <property type="match status" value="1"/>
</dbReference>
<keyword evidence="1" id="KW-0028">Amino-acid biosynthesis</keyword>
<evidence type="ECO:0000259" key="7">
    <source>
        <dbReference type="Pfam" id="PF14691"/>
    </source>
</evidence>
<evidence type="ECO:0000256" key="2">
    <source>
        <dbReference type="ARBA" id="ARBA00023002"/>
    </source>
</evidence>
<dbReference type="GO" id="GO:0051536">
    <property type="term" value="F:iron-sulfur cluster binding"/>
    <property type="evidence" value="ECO:0007669"/>
    <property type="project" value="InterPro"/>
</dbReference>
<dbReference type="InterPro" id="IPR006005">
    <property type="entry name" value="Glut_synth_ssu1"/>
</dbReference>
<gene>
    <name evidence="8" type="ORF">CR203_15230</name>
</gene>
<keyword evidence="3" id="KW-0314">Glutamate biosynthesis</keyword>
<dbReference type="Pfam" id="PF14691">
    <property type="entry name" value="Fer4_20"/>
    <property type="match status" value="1"/>
</dbReference>
<dbReference type="PRINTS" id="PR00419">
    <property type="entry name" value="ADXRDTASE"/>
</dbReference>
<accession>A0A3A9KG56</accession>
<dbReference type="EMBL" id="PDOE01000006">
    <property type="protein sequence ID" value="RKL66635.1"/>
    <property type="molecule type" value="Genomic_DNA"/>
</dbReference>
<reference evidence="8 9" key="1">
    <citation type="submission" date="2017-10" db="EMBL/GenBank/DDBJ databases">
        <title>Bacillus sp. nov., a halophilic bacterium isolated from a Keqin Lake.</title>
        <authorList>
            <person name="Wang H."/>
        </authorList>
    </citation>
    <scope>NUCLEOTIDE SEQUENCE [LARGE SCALE GENOMIC DNA]</scope>
    <source>
        <strain evidence="8 9">KCTC 13187</strain>
    </source>
</reference>
<protein>
    <submittedName>
        <fullName evidence="8">Glutamate synthase</fullName>
    </submittedName>
</protein>
<feature type="region of interest" description="Disordered" evidence="5">
    <location>
        <begin position="1"/>
        <end position="25"/>
    </location>
</feature>
<feature type="domain" description="FAD/NAD(P)-binding" evidence="6">
    <location>
        <begin position="153"/>
        <end position="476"/>
    </location>
</feature>